<keyword evidence="21" id="KW-1185">Reference proteome</keyword>
<dbReference type="GO" id="GO:0008270">
    <property type="term" value="F:zinc ion binding"/>
    <property type="evidence" value="ECO:0007669"/>
    <property type="project" value="UniProtKB-KW"/>
</dbReference>
<keyword evidence="14" id="KW-0917">Virion maturation</keyword>
<evidence type="ECO:0000256" key="14">
    <source>
        <dbReference type="ARBA" id="ARBA00023113"/>
    </source>
</evidence>
<evidence type="ECO:0000256" key="1">
    <source>
        <dbReference type="ARBA" id="ARBA00002180"/>
    </source>
</evidence>
<feature type="domain" description="Integrase catalytic" evidence="19">
    <location>
        <begin position="454"/>
        <end position="630"/>
    </location>
</feature>
<dbReference type="InterPro" id="IPR001878">
    <property type="entry name" value="Znf_CCHC"/>
</dbReference>
<evidence type="ECO:0000256" key="9">
    <source>
        <dbReference type="ARBA" id="ARBA00022840"/>
    </source>
</evidence>
<evidence type="ECO:0000256" key="7">
    <source>
        <dbReference type="ARBA" id="ARBA00022759"/>
    </source>
</evidence>
<keyword evidence="13" id="KW-0808">Transferase</keyword>
<dbReference type="GO" id="GO:0003964">
    <property type="term" value="F:RNA-directed DNA polymerase activity"/>
    <property type="evidence" value="ECO:0007669"/>
    <property type="project" value="UniProtKB-KW"/>
</dbReference>
<evidence type="ECO:0000256" key="8">
    <source>
        <dbReference type="ARBA" id="ARBA00022801"/>
    </source>
</evidence>
<protein>
    <submittedName>
        <fullName evidence="20">(diamondback moth) hypothetical protein</fullName>
    </submittedName>
</protein>
<dbReference type="InterPro" id="IPR054722">
    <property type="entry name" value="PolX-like_BBD"/>
</dbReference>
<feature type="compositionally biased region" description="Basic and acidic residues" evidence="17">
    <location>
        <begin position="1042"/>
        <end position="1055"/>
    </location>
</feature>
<proteinExistence type="predicted"/>
<dbReference type="SUPFAM" id="SSF53098">
    <property type="entry name" value="Ribonuclease H-like"/>
    <property type="match status" value="1"/>
</dbReference>
<dbReference type="InterPro" id="IPR057670">
    <property type="entry name" value="SH3_retrovirus"/>
</dbReference>
<dbReference type="Pfam" id="PF14223">
    <property type="entry name" value="Retrotran_gag_2"/>
    <property type="match status" value="1"/>
</dbReference>
<keyword evidence="2" id="KW-1188">Viral release from host cell</keyword>
<name>A0A8S4GAR5_PLUXY</name>
<feature type="region of interest" description="Disordered" evidence="17">
    <location>
        <begin position="703"/>
        <end position="737"/>
    </location>
</feature>
<evidence type="ECO:0000313" key="20">
    <source>
        <dbReference type="EMBL" id="CAG9137736.1"/>
    </source>
</evidence>
<reference evidence="20" key="1">
    <citation type="submission" date="2020-11" db="EMBL/GenBank/DDBJ databases">
        <authorList>
            <person name="Whiteford S."/>
        </authorList>
    </citation>
    <scope>NUCLEOTIDE SEQUENCE</scope>
</reference>
<keyword evidence="3" id="KW-0645">Protease</keyword>
<dbReference type="InterPro" id="IPR025724">
    <property type="entry name" value="GAG-pre-integrase_dom"/>
</dbReference>
<evidence type="ECO:0000256" key="3">
    <source>
        <dbReference type="ARBA" id="ARBA00022670"/>
    </source>
</evidence>
<feature type="compositionally biased region" description="Polar residues" evidence="17">
    <location>
        <begin position="726"/>
        <end position="737"/>
    </location>
</feature>
<dbReference type="GO" id="GO:0003887">
    <property type="term" value="F:DNA-directed DNA polymerase activity"/>
    <property type="evidence" value="ECO:0007669"/>
    <property type="project" value="UniProtKB-KW"/>
</dbReference>
<dbReference type="GO" id="GO:0004519">
    <property type="term" value="F:endonuclease activity"/>
    <property type="evidence" value="ECO:0007669"/>
    <property type="project" value="UniProtKB-KW"/>
</dbReference>
<dbReference type="Gene3D" id="3.30.420.10">
    <property type="entry name" value="Ribonuclease H-like superfamily/Ribonuclease H"/>
    <property type="match status" value="1"/>
</dbReference>
<evidence type="ECO:0000256" key="13">
    <source>
        <dbReference type="ARBA" id="ARBA00022932"/>
    </source>
</evidence>
<dbReference type="GO" id="GO:0008233">
    <property type="term" value="F:peptidase activity"/>
    <property type="evidence" value="ECO:0007669"/>
    <property type="project" value="UniProtKB-KW"/>
</dbReference>
<feature type="compositionally biased region" description="Low complexity" evidence="17">
    <location>
        <begin position="1115"/>
        <end position="1140"/>
    </location>
</feature>
<keyword evidence="10" id="KW-0460">Magnesium</keyword>
<feature type="region of interest" description="Disordered" evidence="17">
    <location>
        <begin position="1031"/>
        <end position="1140"/>
    </location>
</feature>
<evidence type="ECO:0000259" key="18">
    <source>
        <dbReference type="PROSITE" id="PS50158"/>
    </source>
</evidence>
<evidence type="ECO:0000256" key="11">
    <source>
        <dbReference type="ARBA" id="ARBA00022908"/>
    </source>
</evidence>
<evidence type="ECO:0000256" key="12">
    <source>
        <dbReference type="ARBA" id="ARBA00022918"/>
    </source>
</evidence>
<keyword evidence="11" id="KW-0229">DNA integration</keyword>
<dbReference type="GO" id="GO:0006310">
    <property type="term" value="P:DNA recombination"/>
    <property type="evidence" value="ECO:0007669"/>
    <property type="project" value="UniProtKB-KW"/>
</dbReference>
<evidence type="ECO:0000256" key="10">
    <source>
        <dbReference type="ARBA" id="ARBA00022842"/>
    </source>
</evidence>
<dbReference type="GO" id="GO:0003676">
    <property type="term" value="F:nucleic acid binding"/>
    <property type="evidence" value="ECO:0007669"/>
    <property type="project" value="InterPro"/>
</dbReference>
<organism evidence="20 21">
    <name type="scientific">Plutella xylostella</name>
    <name type="common">Diamondback moth</name>
    <name type="synonym">Plutella maculipennis</name>
    <dbReference type="NCBI Taxonomy" id="51655"/>
    <lineage>
        <taxon>Eukaryota</taxon>
        <taxon>Metazoa</taxon>
        <taxon>Ecdysozoa</taxon>
        <taxon>Arthropoda</taxon>
        <taxon>Hexapoda</taxon>
        <taxon>Insecta</taxon>
        <taxon>Pterygota</taxon>
        <taxon>Neoptera</taxon>
        <taxon>Endopterygota</taxon>
        <taxon>Lepidoptera</taxon>
        <taxon>Glossata</taxon>
        <taxon>Ditrysia</taxon>
        <taxon>Yponomeutoidea</taxon>
        <taxon>Plutellidae</taxon>
        <taxon>Plutella</taxon>
    </lineage>
</organism>
<keyword evidence="16" id="KW-0862">Zinc</keyword>
<keyword evidence="15" id="KW-0233">DNA recombination</keyword>
<keyword evidence="5" id="KW-0479">Metal-binding</keyword>
<keyword evidence="4" id="KW-0540">Nuclease</keyword>
<keyword evidence="7" id="KW-0255">Endonuclease</keyword>
<dbReference type="Pfam" id="PF22936">
    <property type="entry name" value="Pol_BBD"/>
    <property type="match status" value="1"/>
</dbReference>
<evidence type="ECO:0000256" key="6">
    <source>
        <dbReference type="ARBA" id="ARBA00022741"/>
    </source>
</evidence>
<comment type="caution">
    <text evidence="20">The sequence shown here is derived from an EMBL/GenBank/DDBJ whole genome shotgun (WGS) entry which is preliminary data.</text>
</comment>
<evidence type="ECO:0000256" key="4">
    <source>
        <dbReference type="ARBA" id="ARBA00022722"/>
    </source>
</evidence>
<dbReference type="Pfam" id="PF00665">
    <property type="entry name" value="rve"/>
    <property type="match status" value="1"/>
</dbReference>
<dbReference type="AlphaFoldDB" id="A0A8S4GAR5"/>
<keyword evidence="16" id="KW-0863">Zinc-finger</keyword>
<evidence type="ECO:0000256" key="16">
    <source>
        <dbReference type="PROSITE-ProRule" id="PRU00047"/>
    </source>
</evidence>
<dbReference type="InterPro" id="IPR036875">
    <property type="entry name" value="Znf_CCHC_sf"/>
</dbReference>
<keyword evidence="13" id="KW-0239">DNA-directed DNA polymerase</keyword>
<dbReference type="PROSITE" id="PS50158">
    <property type="entry name" value="ZF_CCHC"/>
    <property type="match status" value="1"/>
</dbReference>
<evidence type="ECO:0000256" key="15">
    <source>
        <dbReference type="ARBA" id="ARBA00023172"/>
    </source>
</evidence>
<dbReference type="PANTHER" id="PTHR42648">
    <property type="entry name" value="TRANSPOSASE, PUTATIVE-RELATED"/>
    <property type="match status" value="1"/>
</dbReference>
<evidence type="ECO:0000256" key="5">
    <source>
        <dbReference type="ARBA" id="ARBA00022723"/>
    </source>
</evidence>
<dbReference type="SUPFAM" id="SSF57756">
    <property type="entry name" value="Retrovirus zinc finger-like domains"/>
    <property type="match status" value="1"/>
</dbReference>
<dbReference type="InterPro" id="IPR012337">
    <property type="entry name" value="RNaseH-like_sf"/>
</dbReference>
<dbReference type="Proteomes" id="UP000653454">
    <property type="component" value="Unassembled WGS sequence"/>
</dbReference>
<dbReference type="InterPro" id="IPR039537">
    <property type="entry name" value="Retrotran_Ty1/copia-like"/>
</dbReference>
<evidence type="ECO:0000259" key="19">
    <source>
        <dbReference type="PROSITE" id="PS50994"/>
    </source>
</evidence>
<sequence length="1274" mass="143527">MAGSYIVNVPKLKGRENYDEWAFAAENFLILEGVDINKKQPAASQTAHAAAAASTAIVDTDAQKAKAKLIMTIDSSLYVHIKNEKTVQDVWSRLKSLFDDSGFQRRISLLRHLISIRLEDCESMTFYVTQIVDTAHKLRGTGFQITDEWVGCLLLAGLTEKFAPMIMAIEHSGMTVSTDVIKSKLLDMSAEVGSTEGAFLSKSWQQRKKYNGGTAEMSKSKTSPSKPVNVTKKIRCYKCKQIGHYKNQCNYTGKDKESTVFSTFYMNSTYKKTDWYIDSGASSHMISDKECLSDITFNSSVKQIVVANQTTVPVLCSGNTKLTTLVDGSEFDITVKNVLCIPNLTTNLLSVSELIRNGNKVTFSEDICRIYNRNNVLVGKAQLINGVYKLNIKQESLFVGTAMQETSMLWHRRLGHINSKDLNSMKNGAVEGISYPDKAEIDKFQCVTCCEGKLARQPFSHKGTRSEDVLEMVHADVCGPMETVSIGMSRYFLLFVDDYSRMSFIYLLKSKSEVMKYFQEFKAMVEKQTGKCIKVLRTDNGGEFCGAEMESFMKKCGIIHQKTNPYTPEQNSMCERLNRTIVERARCLLFDANMEKKFWAEAVNTAVYLRNRTLASGLQKTPYELCSGRKPDLSHLRVFGSTAMAHVPKEKRLKWDKKAEKYILLGYAENTKGYRLYNPVTKRIVNSRDVVVMESSCEMTQAVVREKEPHVPEEEEQEQSLRDPNDSTYVPDSECTASSSSADEFYELENEAVQLGPVEQPSLGKRERKKPERYGFSNVCVTNEDILEESLTYEDVMNCSEREQWCQAMEEELQSFHDNEAWELVDRPSDACVVQYDENFQEIESILGFMLLPLLLGNPTHRTKKQLWRPSKAEVKDGFITHVLRPMDVQDAIAHRREKYLKYNLTLQPMIEAELAAAKKLLADTATTAVRLVPRRGDGSMKKDLQDIIRVFQETDPDNVPTYVARDLYKLPPVTFDHVDVTRLLKDIVLLKSEITEIRGKLEASEVASAAMQRELLSLRNVDAAIHATPPSPARQLQAQQDHLHATDTDLRRVNDPPPATYAERTRDAACPLRAAAPAPPRPAAAAPSTIRSQQKAAPAPPRPCPRPRRRRRAAPQAAPQVTLAAAGAPAARPRAPRNAVVDKDGFILVEKRSPRRRNRNKRGTAPAACSLKAATPTVDIYVSRIHANMAHDNIMRYIKERSVGRTEQPVQVLAIERLQSAKQTDFKSFRLRVPADQQKVLLNKDFWPAGIVFRRYREAKKTINSPAINSARV</sequence>
<dbReference type="PANTHER" id="PTHR42648:SF11">
    <property type="entry name" value="TRANSPOSON TY4-P GAG-POL POLYPROTEIN"/>
    <property type="match status" value="1"/>
</dbReference>
<dbReference type="PROSITE" id="PS50994">
    <property type="entry name" value="INTEGRASE"/>
    <property type="match status" value="1"/>
</dbReference>
<keyword evidence="9" id="KW-0067">ATP-binding</keyword>
<gene>
    <name evidence="20" type="ORF">PLXY2_LOCUS15989</name>
</gene>
<evidence type="ECO:0000256" key="17">
    <source>
        <dbReference type="SAM" id="MobiDB-lite"/>
    </source>
</evidence>
<dbReference type="Pfam" id="PF25597">
    <property type="entry name" value="SH3_retrovirus"/>
    <property type="match status" value="1"/>
</dbReference>
<keyword evidence="13" id="KW-0548">Nucleotidyltransferase</keyword>
<accession>A0A8S4GAR5</accession>
<feature type="domain" description="CCHC-type" evidence="18">
    <location>
        <begin position="235"/>
        <end position="249"/>
    </location>
</feature>
<dbReference type="InterPro" id="IPR036397">
    <property type="entry name" value="RNaseH_sf"/>
</dbReference>
<dbReference type="GO" id="GO:0015074">
    <property type="term" value="P:DNA integration"/>
    <property type="evidence" value="ECO:0007669"/>
    <property type="project" value="UniProtKB-KW"/>
</dbReference>
<comment type="function">
    <text evidence="1">The aspartyl protease (PR) mediates the proteolytic cleavages of the Gag and Gag-Pol polyproteins after assembly of the VLP.</text>
</comment>
<keyword evidence="8" id="KW-0378">Hydrolase</keyword>
<dbReference type="EMBL" id="CAJHNJ030000401">
    <property type="protein sequence ID" value="CAG9137736.1"/>
    <property type="molecule type" value="Genomic_DNA"/>
</dbReference>
<keyword evidence="12" id="KW-0695">RNA-directed DNA polymerase</keyword>
<evidence type="ECO:0000313" key="21">
    <source>
        <dbReference type="Proteomes" id="UP000653454"/>
    </source>
</evidence>
<dbReference type="Pfam" id="PF13976">
    <property type="entry name" value="gag_pre-integrs"/>
    <property type="match status" value="1"/>
</dbReference>
<dbReference type="GO" id="GO:0006508">
    <property type="term" value="P:proteolysis"/>
    <property type="evidence" value="ECO:0007669"/>
    <property type="project" value="UniProtKB-KW"/>
</dbReference>
<dbReference type="InterPro" id="IPR001584">
    <property type="entry name" value="Integrase_cat-core"/>
</dbReference>
<evidence type="ECO:0000256" key="2">
    <source>
        <dbReference type="ARBA" id="ARBA00022612"/>
    </source>
</evidence>
<dbReference type="GO" id="GO:0005524">
    <property type="term" value="F:ATP binding"/>
    <property type="evidence" value="ECO:0007669"/>
    <property type="project" value="UniProtKB-KW"/>
</dbReference>
<keyword evidence="6" id="KW-0547">Nucleotide-binding</keyword>